<sequence>MEDNTLDQNLYTTAMKEALKVEFLENNEEIKLYAASLYNAMVWGRNHTVKVKY</sequence>
<organism evidence="1">
    <name type="scientific">Myoviridae sp. ct9Ns12</name>
    <dbReference type="NCBI Taxonomy" id="2826626"/>
    <lineage>
        <taxon>Viruses</taxon>
        <taxon>Duplodnaviria</taxon>
        <taxon>Heunggongvirae</taxon>
        <taxon>Uroviricota</taxon>
        <taxon>Caudoviricetes</taxon>
    </lineage>
</organism>
<proteinExistence type="predicted"/>
<protein>
    <submittedName>
        <fullName evidence="1">Uncharacterized protein</fullName>
    </submittedName>
</protein>
<reference evidence="1" key="1">
    <citation type="journal article" date="2021" name="Proc. Natl. Acad. Sci. U.S.A.">
        <title>A Catalog of Tens of Thousands of Viruses from Human Metagenomes Reveals Hidden Associations with Chronic Diseases.</title>
        <authorList>
            <person name="Tisza M.J."/>
            <person name="Buck C.B."/>
        </authorList>
    </citation>
    <scope>NUCLEOTIDE SEQUENCE</scope>
    <source>
        <strain evidence="1">Ct9Ns12</strain>
    </source>
</reference>
<name>A0A8S5MHA1_9CAUD</name>
<dbReference type="EMBL" id="BK014906">
    <property type="protein sequence ID" value="DAD81713.1"/>
    <property type="molecule type" value="Genomic_DNA"/>
</dbReference>
<accession>A0A8S5MHA1</accession>
<evidence type="ECO:0000313" key="1">
    <source>
        <dbReference type="EMBL" id="DAD81713.1"/>
    </source>
</evidence>